<dbReference type="Proteomes" id="UP000800082">
    <property type="component" value="Unassembled WGS sequence"/>
</dbReference>
<evidence type="ECO:0000313" key="1">
    <source>
        <dbReference type="EMBL" id="KAF1923683.1"/>
    </source>
</evidence>
<name>A0A6A5R7R9_9PLEO</name>
<gene>
    <name evidence="1" type="ORF">M421DRAFT_405305</name>
</gene>
<organism evidence="1 2">
    <name type="scientific">Didymella exigua CBS 183.55</name>
    <dbReference type="NCBI Taxonomy" id="1150837"/>
    <lineage>
        <taxon>Eukaryota</taxon>
        <taxon>Fungi</taxon>
        <taxon>Dikarya</taxon>
        <taxon>Ascomycota</taxon>
        <taxon>Pezizomycotina</taxon>
        <taxon>Dothideomycetes</taxon>
        <taxon>Pleosporomycetidae</taxon>
        <taxon>Pleosporales</taxon>
        <taxon>Pleosporineae</taxon>
        <taxon>Didymellaceae</taxon>
        <taxon>Didymella</taxon>
    </lineage>
</organism>
<dbReference type="GeneID" id="54347956"/>
<proteinExistence type="predicted"/>
<dbReference type="EMBL" id="ML979002">
    <property type="protein sequence ID" value="KAF1923683.1"/>
    <property type="molecule type" value="Genomic_DNA"/>
</dbReference>
<dbReference type="OrthoDB" id="3797403at2759"/>
<evidence type="ECO:0000313" key="2">
    <source>
        <dbReference type="Proteomes" id="UP000800082"/>
    </source>
</evidence>
<sequence>MAKRCGRSMCRWSHFTRSPVHNDDDEITTSSLPFRELIPNWTTLEPKWKNPATCNKFASAHHGSSGGKKLSDFKTFHLACCLEFINKTVGGVNHLVRCMNVFAVDFNQCCVHTKAMYKDGPNRIYTLMKRKETANWGMIKDTNVQQQPKPIVEWQLGDLNREAAAAKIEEAIASGLDTSAVWGSINAALDTQTRIAKKLEIAQTRDAATRRKATLTEKSKNPNVDRRKTDYRLLWGSSKLNAVS</sequence>
<dbReference type="RefSeq" id="XP_033443936.1">
    <property type="nucleotide sequence ID" value="XM_033590293.1"/>
</dbReference>
<reference evidence="1" key="1">
    <citation type="journal article" date="2020" name="Stud. Mycol.">
        <title>101 Dothideomycetes genomes: a test case for predicting lifestyles and emergence of pathogens.</title>
        <authorList>
            <person name="Haridas S."/>
            <person name="Albert R."/>
            <person name="Binder M."/>
            <person name="Bloem J."/>
            <person name="Labutti K."/>
            <person name="Salamov A."/>
            <person name="Andreopoulos B."/>
            <person name="Baker S."/>
            <person name="Barry K."/>
            <person name="Bills G."/>
            <person name="Bluhm B."/>
            <person name="Cannon C."/>
            <person name="Castanera R."/>
            <person name="Culley D."/>
            <person name="Daum C."/>
            <person name="Ezra D."/>
            <person name="Gonzalez J."/>
            <person name="Henrissat B."/>
            <person name="Kuo A."/>
            <person name="Liang C."/>
            <person name="Lipzen A."/>
            <person name="Lutzoni F."/>
            <person name="Magnuson J."/>
            <person name="Mondo S."/>
            <person name="Nolan M."/>
            <person name="Ohm R."/>
            <person name="Pangilinan J."/>
            <person name="Park H.-J."/>
            <person name="Ramirez L."/>
            <person name="Alfaro M."/>
            <person name="Sun H."/>
            <person name="Tritt A."/>
            <person name="Yoshinaga Y."/>
            <person name="Zwiers L.-H."/>
            <person name="Turgeon B."/>
            <person name="Goodwin S."/>
            <person name="Spatafora J."/>
            <person name="Crous P."/>
            <person name="Grigoriev I."/>
        </authorList>
    </citation>
    <scope>NUCLEOTIDE SEQUENCE</scope>
    <source>
        <strain evidence="1">CBS 183.55</strain>
    </source>
</reference>
<keyword evidence="2" id="KW-1185">Reference proteome</keyword>
<accession>A0A6A5R7R9</accession>
<dbReference type="AlphaFoldDB" id="A0A6A5R7R9"/>
<protein>
    <submittedName>
        <fullName evidence="1">Uncharacterized protein</fullName>
    </submittedName>
</protein>